<keyword evidence="3" id="KW-1185">Reference proteome</keyword>
<dbReference type="InterPro" id="IPR000835">
    <property type="entry name" value="HTH_MarR-typ"/>
</dbReference>
<dbReference type="PANTHER" id="PTHR33164:SF99">
    <property type="entry name" value="MARR FAMILY REGULATORY PROTEIN"/>
    <property type="match status" value="1"/>
</dbReference>
<dbReference type="InterPro" id="IPR039422">
    <property type="entry name" value="MarR/SlyA-like"/>
</dbReference>
<evidence type="ECO:0000313" key="2">
    <source>
        <dbReference type="EMBL" id="KWX25317.1"/>
    </source>
</evidence>
<accession>A0A132PSZ5</accession>
<dbReference type="STRING" id="59750.AWC31_21840"/>
<dbReference type="EMBL" id="LGTW01000002">
    <property type="protein sequence ID" value="KWX25317.1"/>
    <property type="molecule type" value="Genomic_DNA"/>
</dbReference>
<sequence>MVGNPGFGEPGDLSGLDEAETQCWDQFFQSAWLFYETLNRELIGTHNLSLFDVQLLDLLAKSEGGSARMGDVAEALILQPSRVTEQIRRLESHGLVLRRASKRDRRGVVATVTREGRARLKPALVTYSRVVRTFYLGQMSRQQMIALGESSRRVAVGLKSRMAAKIGRI</sequence>
<dbReference type="PANTHER" id="PTHR33164">
    <property type="entry name" value="TRANSCRIPTIONAL REGULATOR, MARR FAMILY"/>
    <property type="match status" value="1"/>
</dbReference>
<dbReference type="InterPro" id="IPR036390">
    <property type="entry name" value="WH_DNA-bd_sf"/>
</dbReference>
<proteinExistence type="predicted"/>
<protein>
    <recommendedName>
        <fullName evidence="1">HTH marR-type domain-containing protein</fullName>
    </recommendedName>
</protein>
<feature type="domain" description="HTH marR-type" evidence="1">
    <location>
        <begin position="1"/>
        <end position="156"/>
    </location>
</feature>
<dbReference type="Gene3D" id="1.10.10.10">
    <property type="entry name" value="Winged helix-like DNA-binding domain superfamily/Winged helix DNA-binding domain"/>
    <property type="match status" value="1"/>
</dbReference>
<dbReference type="PROSITE" id="PS50995">
    <property type="entry name" value="HTH_MARR_2"/>
    <property type="match status" value="1"/>
</dbReference>
<evidence type="ECO:0000313" key="3">
    <source>
        <dbReference type="Proteomes" id="UP000070612"/>
    </source>
</evidence>
<dbReference type="SMART" id="SM00347">
    <property type="entry name" value="HTH_MARR"/>
    <property type="match status" value="1"/>
</dbReference>
<comment type="caution">
    <text evidence="2">The sequence shown here is derived from an EMBL/GenBank/DDBJ whole genome shotgun (WGS) entry which is preliminary data.</text>
</comment>
<dbReference type="Proteomes" id="UP000070612">
    <property type="component" value="Unassembled WGS sequence"/>
</dbReference>
<evidence type="ECO:0000259" key="1">
    <source>
        <dbReference type="PROSITE" id="PS50995"/>
    </source>
</evidence>
<dbReference type="PATRIC" id="fig|59750.3.peg.2524"/>
<gene>
    <name evidence="2" type="ORF">AFM11_03245</name>
</gene>
<dbReference type="Pfam" id="PF01047">
    <property type="entry name" value="MarR"/>
    <property type="match status" value="1"/>
</dbReference>
<organism evidence="2 3">
    <name type="scientific">Mycolicibacterium wolinskyi</name>
    <dbReference type="NCBI Taxonomy" id="59750"/>
    <lineage>
        <taxon>Bacteria</taxon>
        <taxon>Bacillati</taxon>
        <taxon>Actinomycetota</taxon>
        <taxon>Actinomycetes</taxon>
        <taxon>Mycobacteriales</taxon>
        <taxon>Mycobacteriaceae</taxon>
        <taxon>Mycolicibacterium</taxon>
    </lineage>
</organism>
<dbReference type="InterPro" id="IPR036388">
    <property type="entry name" value="WH-like_DNA-bd_sf"/>
</dbReference>
<reference evidence="2 3" key="1">
    <citation type="submission" date="2015-07" db="EMBL/GenBank/DDBJ databases">
        <title>A draft genome sequence of Mycobacterium wolinskyi.</title>
        <authorList>
            <person name="de Man T.J."/>
            <person name="Perry K.A."/>
            <person name="Coulliette A.D."/>
            <person name="Jensen B."/>
            <person name="Toney N.C."/>
            <person name="Limbago B.M."/>
            <person name="Noble-Wang J."/>
        </authorList>
    </citation>
    <scope>NUCLEOTIDE SEQUENCE [LARGE SCALE GENOMIC DNA]</scope>
    <source>
        <strain evidence="2 3">CDC_01</strain>
    </source>
</reference>
<dbReference type="SUPFAM" id="SSF46785">
    <property type="entry name" value="Winged helix' DNA-binding domain"/>
    <property type="match status" value="1"/>
</dbReference>
<name>A0A132PSZ5_9MYCO</name>
<dbReference type="AlphaFoldDB" id="A0A132PSZ5"/>
<dbReference type="GO" id="GO:0006950">
    <property type="term" value="P:response to stress"/>
    <property type="evidence" value="ECO:0007669"/>
    <property type="project" value="TreeGrafter"/>
</dbReference>
<dbReference type="GO" id="GO:0003700">
    <property type="term" value="F:DNA-binding transcription factor activity"/>
    <property type="evidence" value="ECO:0007669"/>
    <property type="project" value="InterPro"/>
</dbReference>